<dbReference type="EMBL" id="JBHULU010000021">
    <property type="protein sequence ID" value="MFD2515667.1"/>
    <property type="molecule type" value="Genomic_DNA"/>
</dbReference>
<dbReference type="InterPro" id="IPR007351">
    <property type="entry name" value="YjbR"/>
</dbReference>
<evidence type="ECO:0000313" key="2">
    <source>
        <dbReference type="Proteomes" id="UP001597544"/>
    </source>
</evidence>
<dbReference type="PANTHER" id="PTHR35145:SF1">
    <property type="entry name" value="CYTOPLASMIC PROTEIN"/>
    <property type="match status" value="1"/>
</dbReference>
<dbReference type="RefSeq" id="WP_377510858.1">
    <property type="nucleotide sequence ID" value="NZ_JBHULU010000021.1"/>
</dbReference>
<dbReference type="GO" id="GO:0003677">
    <property type="term" value="F:DNA binding"/>
    <property type="evidence" value="ECO:0007669"/>
    <property type="project" value="UniProtKB-KW"/>
</dbReference>
<dbReference type="Gene3D" id="3.90.1150.30">
    <property type="match status" value="1"/>
</dbReference>
<accession>A0ABW5IRM6</accession>
<dbReference type="SUPFAM" id="SSF142906">
    <property type="entry name" value="YjbR-like"/>
    <property type="match status" value="1"/>
</dbReference>
<evidence type="ECO:0000313" key="1">
    <source>
        <dbReference type="EMBL" id="MFD2515667.1"/>
    </source>
</evidence>
<keyword evidence="1" id="KW-0238">DNA-binding</keyword>
<dbReference type="Pfam" id="PF04237">
    <property type="entry name" value="YjbR"/>
    <property type="match status" value="1"/>
</dbReference>
<dbReference type="Proteomes" id="UP001597544">
    <property type="component" value="Unassembled WGS sequence"/>
</dbReference>
<comment type="caution">
    <text evidence="1">The sequence shown here is derived from an EMBL/GenBank/DDBJ whole genome shotgun (WGS) entry which is preliminary data.</text>
</comment>
<reference evidence="2" key="1">
    <citation type="journal article" date="2019" name="Int. J. Syst. Evol. Microbiol.">
        <title>The Global Catalogue of Microorganisms (GCM) 10K type strain sequencing project: providing services to taxonomists for standard genome sequencing and annotation.</title>
        <authorList>
            <consortium name="The Broad Institute Genomics Platform"/>
            <consortium name="The Broad Institute Genome Sequencing Center for Infectious Disease"/>
            <person name="Wu L."/>
            <person name="Ma J."/>
        </authorList>
    </citation>
    <scope>NUCLEOTIDE SEQUENCE [LARGE SCALE GENOMIC DNA]</scope>
    <source>
        <strain evidence="2">KCTC 42498</strain>
    </source>
</reference>
<protein>
    <submittedName>
        <fullName evidence="1">MmcQ/YjbR family DNA-binding protein</fullName>
    </submittedName>
</protein>
<sequence length="112" mass="12996">MNIEKLRELCLSLPGATEDIKWGADLCFLVGGKMFCATSIEPPHHVSFKVLEENFGEMINSSEIIPAPYLARYKWVQVKQWNSIKDEEWEFYVKQSYELVKAKLSKQVLKNL</sequence>
<name>A0ABW5IRM6_9BACT</name>
<organism evidence="1 2">
    <name type="scientific">Pontibacter locisalis</name>
    <dbReference type="NCBI Taxonomy" id="1719035"/>
    <lineage>
        <taxon>Bacteria</taxon>
        <taxon>Pseudomonadati</taxon>
        <taxon>Bacteroidota</taxon>
        <taxon>Cytophagia</taxon>
        <taxon>Cytophagales</taxon>
        <taxon>Hymenobacteraceae</taxon>
        <taxon>Pontibacter</taxon>
    </lineage>
</organism>
<dbReference type="InterPro" id="IPR038056">
    <property type="entry name" value="YjbR-like_sf"/>
</dbReference>
<dbReference type="InterPro" id="IPR058532">
    <property type="entry name" value="YjbR/MT2646/Rv2570-like"/>
</dbReference>
<dbReference type="PANTHER" id="PTHR35145">
    <property type="entry name" value="CYTOPLASMIC PROTEIN-RELATED"/>
    <property type="match status" value="1"/>
</dbReference>
<proteinExistence type="predicted"/>
<gene>
    <name evidence="1" type="ORF">ACFSRY_17475</name>
</gene>
<keyword evidence="2" id="KW-1185">Reference proteome</keyword>